<dbReference type="EMBL" id="FOTO01000007">
    <property type="protein sequence ID" value="SFL84959.1"/>
    <property type="molecule type" value="Genomic_DNA"/>
</dbReference>
<evidence type="ECO:0000256" key="2">
    <source>
        <dbReference type="ARBA" id="ARBA00022691"/>
    </source>
</evidence>
<dbReference type="OrthoDB" id="9804952at2"/>
<proteinExistence type="predicted"/>
<feature type="domain" description="Radical SAM core" evidence="7">
    <location>
        <begin position="176"/>
        <end position="413"/>
    </location>
</feature>
<dbReference type="CDD" id="cd02068">
    <property type="entry name" value="radical_SAM_B12_BD"/>
    <property type="match status" value="1"/>
</dbReference>
<dbReference type="InterPro" id="IPR051198">
    <property type="entry name" value="BchE-like"/>
</dbReference>
<dbReference type="Gene3D" id="3.80.30.20">
    <property type="entry name" value="tm_1862 like domain"/>
    <property type="match status" value="1"/>
</dbReference>
<dbReference type="Proteomes" id="UP000199581">
    <property type="component" value="Unassembled WGS sequence"/>
</dbReference>
<keyword evidence="5" id="KW-0411">Iron-sulfur</keyword>
<dbReference type="PANTHER" id="PTHR43409">
    <property type="entry name" value="ANAEROBIC MAGNESIUM-PROTOPORPHYRIN IX MONOMETHYL ESTER CYCLASE-RELATED"/>
    <property type="match status" value="1"/>
</dbReference>
<dbReference type="InterPro" id="IPR023404">
    <property type="entry name" value="rSAM_horseshoe"/>
</dbReference>
<dbReference type="SFLD" id="SFLDS00029">
    <property type="entry name" value="Radical_SAM"/>
    <property type="match status" value="1"/>
</dbReference>
<dbReference type="Pfam" id="PF04055">
    <property type="entry name" value="Radical_SAM"/>
    <property type="match status" value="1"/>
</dbReference>
<dbReference type="NCBIfam" id="TIGR04072">
    <property type="entry name" value="rSAM_ladder_B12"/>
    <property type="match status" value="1"/>
</dbReference>
<keyword evidence="3" id="KW-0479">Metal-binding</keyword>
<evidence type="ECO:0000256" key="5">
    <source>
        <dbReference type="ARBA" id="ARBA00023014"/>
    </source>
</evidence>
<sequence length="460" mass="51274">MRILLIATNTEIEPYPVFPLGMAVLASALLSSGHDVRQLDCLALGGDKEIIRSVCTEYRPQVIGFSLRNVDNVDSLTSHTHWALREVRELIAFIRSFCDAPLMMGGPGFSLMPEQILDYTGADFGIVGEGEEACRNVLEQLAQGQTPPRITKGTKRLQDKEMHGASPCPEIMDFYLRESGVASIQTKRGCPHTCIYCTYPALEGTKIRAREPGDVVDEIIRLKRDYSISELFFTDSVFNDGLGHWLALAEEMIRREVNISWSGFFQPIGITQDALRLCRRAGLKAMELGTDAASDATLQGLRKGFDFKTVEKINALCVEERIPCAHFIIFGGPGETELTVREGIENIGRLQHCVVCAFLGIRIYPNTALVRHAIEEGSLDPAASCLEPTYYFSPHIDPAKVETQLTQAFKGRRDRLFPPSKGQEQMAVMRKFGYRGILWDSLIRYPASNEKEPSIYACQA</sequence>
<dbReference type="Gene3D" id="3.40.50.280">
    <property type="entry name" value="Cobalamin-binding domain"/>
    <property type="match status" value="1"/>
</dbReference>
<gene>
    <name evidence="8" type="ORF">SAMN05421830_107158</name>
</gene>
<evidence type="ECO:0000313" key="8">
    <source>
        <dbReference type="EMBL" id="SFL84959.1"/>
    </source>
</evidence>
<dbReference type="InterPro" id="IPR034466">
    <property type="entry name" value="Methyltransferase_Class_B"/>
</dbReference>
<dbReference type="GO" id="GO:0031419">
    <property type="term" value="F:cobalamin binding"/>
    <property type="evidence" value="ECO:0007669"/>
    <property type="project" value="InterPro"/>
</dbReference>
<dbReference type="InterPro" id="IPR007197">
    <property type="entry name" value="rSAM"/>
</dbReference>
<dbReference type="SMART" id="SM00729">
    <property type="entry name" value="Elp3"/>
    <property type="match status" value="1"/>
</dbReference>
<dbReference type="RefSeq" id="WP_092192626.1">
    <property type="nucleotide sequence ID" value="NZ_FOTO01000007.1"/>
</dbReference>
<dbReference type="GO" id="GO:0046872">
    <property type="term" value="F:metal ion binding"/>
    <property type="evidence" value="ECO:0007669"/>
    <property type="project" value="UniProtKB-KW"/>
</dbReference>
<protein>
    <submittedName>
        <fullName evidence="8">Lipid biosynthesis B12-binding/radical SAM protein</fullName>
    </submittedName>
</protein>
<dbReference type="InterPro" id="IPR006638">
    <property type="entry name" value="Elp3/MiaA/NifB-like_rSAM"/>
</dbReference>
<dbReference type="AlphaFoldDB" id="A0A8G2C3Q3"/>
<evidence type="ECO:0000259" key="6">
    <source>
        <dbReference type="PROSITE" id="PS51332"/>
    </source>
</evidence>
<accession>A0A8G2C3Q3</accession>
<dbReference type="PROSITE" id="PS51332">
    <property type="entry name" value="B12_BINDING"/>
    <property type="match status" value="1"/>
</dbReference>
<feature type="domain" description="B12-binding" evidence="6">
    <location>
        <begin position="1"/>
        <end position="148"/>
    </location>
</feature>
<dbReference type="GO" id="GO:0051539">
    <property type="term" value="F:4 iron, 4 sulfur cluster binding"/>
    <property type="evidence" value="ECO:0007669"/>
    <property type="project" value="UniProtKB-KW"/>
</dbReference>
<keyword evidence="9" id="KW-1185">Reference proteome</keyword>
<keyword evidence="2" id="KW-0949">S-adenosyl-L-methionine</keyword>
<evidence type="ECO:0000256" key="4">
    <source>
        <dbReference type="ARBA" id="ARBA00023004"/>
    </source>
</evidence>
<dbReference type="PROSITE" id="PS51918">
    <property type="entry name" value="RADICAL_SAM"/>
    <property type="match status" value="1"/>
</dbReference>
<dbReference type="InterPro" id="IPR006158">
    <property type="entry name" value="Cobalamin-bd"/>
</dbReference>
<dbReference type="GO" id="GO:0003824">
    <property type="term" value="F:catalytic activity"/>
    <property type="evidence" value="ECO:0007669"/>
    <property type="project" value="InterPro"/>
</dbReference>
<comment type="caution">
    <text evidence="8">The sequence shown here is derived from an EMBL/GenBank/DDBJ whole genome shotgun (WGS) entry which is preliminary data.</text>
</comment>
<reference evidence="8 9" key="1">
    <citation type="submission" date="2016-10" db="EMBL/GenBank/DDBJ databases">
        <authorList>
            <person name="Varghese N."/>
            <person name="Submissions S."/>
        </authorList>
    </citation>
    <scope>NUCLEOTIDE SEQUENCE [LARGE SCALE GENOMIC DNA]</scope>
    <source>
        <strain evidence="8 9">DSM 1741</strain>
    </source>
</reference>
<comment type="cofactor">
    <cofactor evidence="1">
        <name>[4Fe-4S] cluster</name>
        <dbReference type="ChEBI" id="CHEBI:49883"/>
    </cofactor>
</comment>
<dbReference type="SUPFAM" id="SSF102114">
    <property type="entry name" value="Radical SAM enzymes"/>
    <property type="match status" value="1"/>
</dbReference>
<dbReference type="GO" id="GO:0005829">
    <property type="term" value="C:cytosol"/>
    <property type="evidence" value="ECO:0007669"/>
    <property type="project" value="TreeGrafter"/>
</dbReference>
<keyword evidence="4" id="KW-0408">Iron</keyword>
<evidence type="ECO:0000256" key="3">
    <source>
        <dbReference type="ARBA" id="ARBA00022723"/>
    </source>
</evidence>
<evidence type="ECO:0000256" key="1">
    <source>
        <dbReference type="ARBA" id="ARBA00001966"/>
    </source>
</evidence>
<organism evidence="8 9">
    <name type="scientific">Desulfomicrobium norvegicum (strain DSM 1741 / NCIMB 8310)</name>
    <name type="common">Desulfovibrio baculatus (strain Norway 4)</name>
    <name type="synonym">Desulfovibrio desulfuricans (strain Norway 4)</name>
    <dbReference type="NCBI Taxonomy" id="52561"/>
    <lineage>
        <taxon>Bacteria</taxon>
        <taxon>Pseudomonadati</taxon>
        <taxon>Thermodesulfobacteriota</taxon>
        <taxon>Desulfovibrionia</taxon>
        <taxon>Desulfovibrionales</taxon>
        <taxon>Desulfomicrobiaceae</taxon>
        <taxon>Desulfomicrobium</taxon>
    </lineage>
</organism>
<evidence type="ECO:0000313" key="9">
    <source>
        <dbReference type="Proteomes" id="UP000199581"/>
    </source>
</evidence>
<dbReference type="InterPro" id="IPR023969">
    <property type="entry name" value="CHP04072_B12-bd/rSAM"/>
</dbReference>
<dbReference type="SFLD" id="SFLDG01082">
    <property type="entry name" value="B12-binding_domain_containing"/>
    <property type="match status" value="1"/>
</dbReference>
<dbReference type="CDD" id="cd01335">
    <property type="entry name" value="Radical_SAM"/>
    <property type="match status" value="1"/>
</dbReference>
<dbReference type="SFLD" id="SFLDG01123">
    <property type="entry name" value="methyltransferase_(Class_B)"/>
    <property type="match status" value="1"/>
</dbReference>
<name>A0A8G2C3Q3_DESNO</name>
<dbReference type="InterPro" id="IPR058240">
    <property type="entry name" value="rSAM_sf"/>
</dbReference>
<evidence type="ECO:0000259" key="7">
    <source>
        <dbReference type="PROSITE" id="PS51918"/>
    </source>
</evidence>
<dbReference type="Pfam" id="PF02310">
    <property type="entry name" value="B12-binding"/>
    <property type="match status" value="1"/>
</dbReference>
<dbReference type="PANTHER" id="PTHR43409:SF16">
    <property type="entry name" value="SLR0320 PROTEIN"/>
    <property type="match status" value="1"/>
</dbReference>